<dbReference type="InterPro" id="IPR029052">
    <property type="entry name" value="Metallo-depent_PP-like"/>
</dbReference>
<dbReference type="RefSeq" id="WP_014797585.1">
    <property type="nucleotide sequence ID" value="NC_018018.1"/>
</dbReference>
<comment type="similarity">
    <text evidence="1">Belongs to the CapA family.</text>
</comment>
<keyword evidence="2" id="KW-0732">Signal</keyword>
<reference evidence="5" key="1">
    <citation type="submission" date="2012-06" db="EMBL/GenBank/DDBJ databases">
        <title>The complete genome of Flexibacter litoralis DSM 6794.</title>
        <authorList>
            <person name="Lucas S."/>
            <person name="Copeland A."/>
            <person name="Lapidus A."/>
            <person name="Glavina del Rio T."/>
            <person name="Dalin E."/>
            <person name="Tice H."/>
            <person name="Bruce D."/>
            <person name="Goodwin L."/>
            <person name="Pitluck S."/>
            <person name="Peters L."/>
            <person name="Ovchinnikova G."/>
            <person name="Lu M."/>
            <person name="Kyrpides N."/>
            <person name="Mavromatis K."/>
            <person name="Ivanova N."/>
            <person name="Brettin T."/>
            <person name="Detter J.C."/>
            <person name="Han C."/>
            <person name="Larimer F."/>
            <person name="Land M."/>
            <person name="Hauser L."/>
            <person name="Markowitz V."/>
            <person name="Cheng J.-F."/>
            <person name="Hugenholtz P."/>
            <person name="Woyke T."/>
            <person name="Wu D."/>
            <person name="Spring S."/>
            <person name="Lang E."/>
            <person name="Kopitz M."/>
            <person name="Brambilla E."/>
            <person name="Klenk H.-P."/>
            <person name="Eisen J.A."/>
        </authorList>
    </citation>
    <scope>NUCLEOTIDE SEQUENCE [LARGE SCALE GENOMIC DNA]</scope>
    <source>
        <strain evidence="5">ATCC 23117 / DSM 6794 / NBRC 15988 / NCIMB 1366 / Sio-4</strain>
    </source>
</reference>
<name>I4AJJ5_BERLS</name>
<evidence type="ECO:0000256" key="1">
    <source>
        <dbReference type="ARBA" id="ARBA00005662"/>
    </source>
</evidence>
<organism evidence="4 5">
    <name type="scientific">Bernardetia litoralis (strain ATCC 23117 / DSM 6794 / NBRC 15988 / NCIMB 1366 / Fx l1 / Sio-4)</name>
    <name type="common">Flexibacter litoralis</name>
    <dbReference type="NCBI Taxonomy" id="880071"/>
    <lineage>
        <taxon>Bacteria</taxon>
        <taxon>Pseudomonadati</taxon>
        <taxon>Bacteroidota</taxon>
        <taxon>Cytophagia</taxon>
        <taxon>Cytophagales</taxon>
        <taxon>Bernardetiaceae</taxon>
        <taxon>Bernardetia</taxon>
    </lineage>
</organism>
<feature type="domain" description="Capsule synthesis protein CapA" evidence="3">
    <location>
        <begin position="34"/>
        <end position="273"/>
    </location>
</feature>
<evidence type="ECO:0000256" key="2">
    <source>
        <dbReference type="SAM" id="SignalP"/>
    </source>
</evidence>
<dbReference type="InterPro" id="IPR052169">
    <property type="entry name" value="CW_Biosynth-Accessory"/>
</dbReference>
<dbReference type="SUPFAM" id="SSF56300">
    <property type="entry name" value="Metallo-dependent phosphatases"/>
    <property type="match status" value="1"/>
</dbReference>
<dbReference type="Pfam" id="PF09587">
    <property type="entry name" value="PGA_cap"/>
    <property type="match status" value="1"/>
</dbReference>
<evidence type="ECO:0000313" key="5">
    <source>
        <dbReference type="Proteomes" id="UP000006054"/>
    </source>
</evidence>
<accession>I4AJJ5</accession>
<gene>
    <name evidence="4" type="ordered locus">Fleli_1730</name>
</gene>
<dbReference type="SMART" id="SM00854">
    <property type="entry name" value="PGA_cap"/>
    <property type="match status" value="1"/>
</dbReference>
<keyword evidence="5" id="KW-1185">Reference proteome</keyword>
<proteinExistence type="inferred from homology"/>
<dbReference type="PANTHER" id="PTHR33393:SF12">
    <property type="entry name" value="CAPSULE BIOSYNTHESIS PROTEIN CAPA"/>
    <property type="match status" value="1"/>
</dbReference>
<dbReference type="Gene3D" id="3.60.21.10">
    <property type="match status" value="1"/>
</dbReference>
<dbReference type="OrthoDB" id="9810906at2"/>
<evidence type="ECO:0000259" key="3">
    <source>
        <dbReference type="SMART" id="SM00854"/>
    </source>
</evidence>
<feature type="signal peptide" evidence="2">
    <location>
        <begin position="1"/>
        <end position="22"/>
    </location>
</feature>
<dbReference type="InterPro" id="IPR019079">
    <property type="entry name" value="Capsule_synth_CapA"/>
</dbReference>
<dbReference type="PANTHER" id="PTHR33393">
    <property type="entry name" value="POLYGLUTAMINE SYNTHESIS ACCESSORY PROTEIN RV0574C-RELATED"/>
    <property type="match status" value="1"/>
</dbReference>
<evidence type="ECO:0000313" key="4">
    <source>
        <dbReference type="EMBL" id="AFM04130.1"/>
    </source>
</evidence>
<dbReference type="HOGENOM" id="CLU_038823_2_2_10"/>
<dbReference type="CDD" id="cd07381">
    <property type="entry name" value="MPP_CapA"/>
    <property type="match status" value="1"/>
</dbReference>
<feature type="chain" id="PRO_5003685435" evidence="2">
    <location>
        <begin position="23"/>
        <end position="355"/>
    </location>
</feature>
<dbReference type="eggNOG" id="COG2843">
    <property type="taxonomic scope" value="Bacteria"/>
</dbReference>
<dbReference type="Proteomes" id="UP000006054">
    <property type="component" value="Chromosome"/>
</dbReference>
<dbReference type="AlphaFoldDB" id="I4AJJ5"/>
<sequence length="355" mass="40669" precursor="true">MKIIFLKHIFLLILFFCFSCQNSTKEKVDAKPIKLLFGGDILLDRGVRMEIEKKGVVSLFDSVQTIFNEQDYVLANLESPLTDKSSPIPKRFSFRAPTVYADSLKKVGFTHLFLANNHTNDHHRKGLSNTFNALKEAGIIGIGYGKTHSESCEPIFIEKQNTKIAVFSVVRVPLENWFQMENKPSICQLGTAELVEKIKQLKKKEPQTIIIISLHWGTEYKFLPKVEQRKEAHLLTQAGADAIIGHHPHVTQCIEFINKKPVFYSLGNFVFDQEGEFKDRCILAGLEIENNKINRILVYPLQIKNNIPQFFSNSDKDSVEKSIFENQLQNLSKNIRFEYIKQDSSHLGSLLIQKK</sequence>
<protein>
    <submittedName>
        <fullName evidence="4">Putative enzyme of poly-gamma-glutamate biosynthesis (Capsule formation)</fullName>
    </submittedName>
</protein>
<dbReference type="EMBL" id="CP003345">
    <property type="protein sequence ID" value="AFM04130.1"/>
    <property type="molecule type" value="Genomic_DNA"/>
</dbReference>
<dbReference type="KEGG" id="fli:Fleli_1730"/>
<dbReference type="STRING" id="880071.Fleli_1730"/>